<reference evidence="5 6" key="1">
    <citation type="submission" date="2016-10" db="EMBL/GenBank/DDBJ databases">
        <title>Paenibacillus species isolates.</title>
        <authorList>
            <person name="Beno S.M."/>
        </authorList>
    </citation>
    <scope>NUCLEOTIDE SEQUENCE [LARGE SCALE GENOMIC DNA]</scope>
    <source>
        <strain evidence="5 6">FSL H7-0744</strain>
    </source>
</reference>
<accession>A0ABX3GW03</accession>
<proteinExistence type="predicted"/>
<dbReference type="InterPro" id="IPR009057">
    <property type="entry name" value="Homeodomain-like_sf"/>
</dbReference>
<dbReference type="RefSeq" id="WP_076114453.1">
    <property type="nucleotide sequence ID" value="NZ_MPTB01000081.1"/>
</dbReference>
<keyword evidence="1" id="KW-0805">Transcription regulation</keyword>
<dbReference type="PRINTS" id="PR00032">
    <property type="entry name" value="HTHARAC"/>
</dbReference>
<dbReference type="InterPro" id="IPR020449">
    <property type="entry name" value="Tscrpt_reg_AraC-type_HTH"/>
</dbReference>
<evidence type="ECO:0000256" key="1">
    <source>
        <dbReference type="ARBA" id="ARBA00023015"/>
    </source>
</evidence>
<sequence>MEVFPVVAGEYLFDTNSPVQVLLTEESLTSVLHQHDFMEIAYVLEGEGIQLIAGDKIQVAKGDLFVIPPEVSHVFQPRDLSGIQPLRILNCMLSPEVFKLPAALPALFTGLFDEEQQLRLRLRLLKEQKSWFGYHGQGMELEVLFRRMQELHNNSPSADPLRLYPLLFELLRIVEPCAGVPFSDRLQQADDPLHDVILYMVSNFKQRISLKEISRYISMSSRQFQRLFKLKTGKSYIQVFQEIRMKYSCALLMFTDFGIQKIALEVGIGDMKYFYRLFREYSGMTPGNYRNWGHSHFSVGKEMISFAEHPAR</sequence>
<gene>
    <name evidence="5" type="ORF">BSK56_32270</name>
</gene>
<dbReference type="PROSITE" id="PS01124">
    <property type="entry name" value="HTH_ARAC_FAMILY_2"/>
    <property type="match status" value="1"/>
</dbReference>
<organism evidence="5 6">
    <name type="scientific">Paenibacillus borealis</name>
    <dbReference type="NCBI Taxonomy" id="160799"/>
    <lineage>
        <taxon>Bacteria</taxon>
        <taxon>Bacillati</taxon>
        <taxon>Bacillota</taxon>
        <taxon>Bacilli</taxon>
        <taxon>Bacillales</taxon>
        <taxon>Paenibacillaceae</taxon>
        <taxon>Paenibacillus</taxon>
    </lineage>
</organism>
<dbReference type="Pfam" id="PF02311">
    <property type="entry name" value="AraC_binding"/>
    <property type="match status" value="1"/>
</dbReference>
<name>A0ABX3GW03_PAEBO</name>
<dbReference type="PANTHER" id="PTHR43280:SF34">
    <property type="entry name" value="ARAC-FAMILY TRANSCRIPTIONAL REGULATOR"/>
    <property type="match status" value="1"/>
</dbReference>
<dbReference type="InterPro" id="IPR018060">
    <property type="entry name" value="HTH_AraC"/>
</dbReference>
<dbReference type="Gene3D" id="2.60.120.10">
    <property type="entry name" value="Jelly Rolls"/>
    <property type="match status" value="1"/>
</dbReference>
<dbReference type="Proteomes" id="UP000187412">
    <property type="component" value="Unassembled WGS sequence"/>
</dbReference>
<dbReference type="EMBL" id="MPTB01000081">
    <property type="protein sequence ID" value="OMD36282.1"/>
    <property type="molecule type" value="Genomic_DNA"/>
</dbReference>
<feature type="domain" description="HTH araC/xylS-type" evidence="4">
    <location>
        <begin position="194"/>
        <end position="292"/>
    </location>
</feature>
<keyword evidence="6" id="KW-1185">Reference proteome</keyword>
<dbReference type="InterPro" id="IPR003313">
    <property type="entry name" value="AraC-bd"/>
</dbReference>
<evidence type="ECO:0000256" key="3">
    <source>
        <dbReference type="ARBA" id="ARBA00023163"/>
    </source>
</evidence>
<keyword evidence="2" id="KW-0238">DNA-binding</keyword>
<dbReference type="Gene3D" id="1.10.10.60">
    <property type="entry name" value="Homeodomain-like"/>
    <property type="match status" value="2"/>
</dbReference>
<keyword evidence="3" id="KW-0804">Transcription</keyword>
<dbReference type="PROSITE" id="PS00041">
    <property type="entry name" value="HTH_ARAC_FAMILY_1"/>
    <property type="match status" value="1"/>
</dbReference>
<dbReference type="InterPro" id="IPR037923">
    <property type="entry name" value="HTH-like"/>
</dbReference>
<dbReference type="SUPFAM" id="SSF46689">
    <property type="entry name" value="Homeodomain-like"/>
    <property type="match status" value="2"/>
</dbReference>
<dbReference type="PANTHER" id="PTHR43280">
    <property type="entry name" value="ARAC-FAMILY TRANSCRIPTIONAL REGULATOR"/>
    <property type="match status" value="1"/>
</dbReference>
<protein>
    <recommendedName>
        <fullName evidence="4">HTH araC/xylS-type domain-containing protein</fullName>
    </recommendedName>
</protein>
<dbReference type="InterPro" id="IPR014710">
    <property type="entry name" value="RmlC-like_jellyroll"/>
</dbReference>
<evidence type="ECO:0000259" key="4">
    <source>
        <dbReference type="PROSITE" id="PS01124"/>
    </source>
</evidence>
<dbReference type="Pfam" id="PF12833">
    <property type="entry name" value="HTH_18"/>
    <property type="match status" value="1"/>
</dbReference>
<comment type="caution">
    <text evidence="5">The sequence shown here is derived from an EMBL/GenBank/DDBJ whole genome shotgun (WGS) entry which is preliminary data.</text>
</comment>
<evidence type="ECO:0000313" key="5">
    <source>
        <dbReference type="EMBL" id="OMD36282.1"/>
    </source>
</evidence>
<dbReference type="SUPFAM" id="SSF51215">
    <property type="entry name" value="Regulatory protein AraC"/>
    <property type="match status" value="1"/>
</dbReference>
<dbReference type="SMART" id="SM00342">
    <property type="entry name" value="HTH_ARAC"/>
    <property type="match status" value="1"/>
</dbReference>
<evidence type="ECO:0000256" key="2">
    <source>
        <dbReference type="ARBA" id="ARBA00023125"/>
    </source>
</evidence>
<evidence type="ECO:0000313" key="6">
    <source>
        <dbReference type="Proteomes" id="UP000187412"/>
    </source>
</evidence>
<dbReference type="InterPro" id="IPR018062">
    <property type="entry name" value="HTH_AraC-typ_CS"/>
</dbReference>